<keyword evidence="1" id="KW-0812">Transmembrane</keyword>
<organism evidence="2">
    <name type="scientific">Siphoviridae sp. ctsYb1</name>
    <dbReference type="NCBI Taxonomy" id="2825696"/>
    <lineage>
        <taxon>Viruses</taxon>
        <taxon>Duplodnaviria</taxon>
        <taxon>Heunggongvirae</taxon>
        <taxon>Uroviricota</taxon>
        <taxon>Caudoviricetes</taxon>
    </lineage>
</organism>
<proteinExistence type="predicted"/>
<dbReference type="EMBL" id="BK016273">
    <property type="protein sequence ID" value="DAG06524.1"/>
    <property type="molecule type" value="Genomic_DNA"/>
</dbReference>
<evidence type="ECO:0000313" key="2">
    <source>
        <dbReference type="EMBL" id="DAG06524.1"/>
    </source>
</evidence>
<protein>
    <submittedName>
        <fullName evidence="2">Uncharacterized protein</fullName>
    </submittedName>
</protein>
<keyword evidence="1" id="KW-0472">Membrane</keyword>
<sequence>MTKNSSNHLKAIHKLNEPLRKSMYPPVMTSFYESQLQLRQEYDDYISEIRAYKATAFNLNDKELNDILLSIANGKKSFNDLCAVIDGLNSATIMKYLLDKPEMRVNNPTGLNLLGDNIISPPNQKFYLQLKTIPDDFYAPYEFEPDEEFELTISGENRLFEIQKELDEKDSRNKSLDIANQSLKSSKIANTLSVVAIILAIISIVISILFKFF</sequence>
<accession>A0A8S5VIJ0</accession>
<reference evidence="2" key="1">
    <citation type="journal article" date="2021" name="Proc. Natl. Acad. Sci. U.S.A.">
        <title>A Catalog of Tens of Thousands of Viruses from Human Metagenomes Reveals Hidden Associations with Chronic Diseases.</title>
        <authorList>
            <person name="Tisza M.J."/>
            <person name="Buck C.B."/>
        </authorList>
    </citation>
    <scope>NUCLEOTIDE SEQUENCE</scope>
    <source>
        <strain evidence="2">CtsYb1</strain>
    </source>
</reference>
<feature type="transmembrane region" description="Helical" evidence="1">
    <location>
        <begin position="188"/>
        <end position="210"/>
    </location>
</feature>
<evidence type="ECO:0000256" key="1">
    <source>
        <dbReference type="SAM" id="Phobius"/>
    </source>
</evidence>
<name>A0A8S5VIJ0_9CAUD</name>
<keyword evidence="1" id="KW-1133">Transmembrane helix</keyword>